<comment type="caution">
    <text evidence="7">The sequence shown here is derived from an EMBL/GenBank/DDBJ whole genome shotgun (WGS) entry which is preliminary data.</text>
</comment>
<dbReference type="AlphaFoldDB" id="A0A8J6HNA9"/>
<evidence type="ECO:0000313" key="7">
    <source>
        <dbReference type="EMBL" id="KAH0818416.1"/>
    </source>
</evidence>
<keyword evidence="3 5" id="KW-1133">Transmembrane helix</keyword>
<feature type="transmembrane region" description="Helical" evidence="5">
    <location>
        <begin position="126"/>
        <end position="147"/>
    </location>
</feature>
<dbReference type="Proteomes" id="UP000719412">
    <property type="component" value="Unassembled WGS sequence"/>
</dbReference>
<evidence type="ECO:0000259" key="6">
    <source>
        <dbReference type="PROSITE" id="PS51469"/>
    </source>
</evidence>
<evidence type="ECO:0000256" key="2">
    <source>
        <dbReference type="ARBA" id="ARBA00022692"/>
    </source>
</evidence>
<keyword evidence="4 5" id="KW-0472">Membrane</keyword>
<gene>
    <name evidence="7" type="ORF">GEV33_004375</name>
</gene>
<dbReference type="PROSITE" id="PS51469">
    <property type="entry name" value="SUN"/>
    <property type="match status" value="1"/>
</dbReference>
<reference evidence="7" key="2">
    <citation type="submission" date="2021-08" db="EMBL/GenBank/DDBJ databases">
        <authorList>
            <person name="Eriksson T."/>
        </authorList>
    </citation>
    <scope>NUCLEOTIDE SEQUENCE</scope>
    <source>
        <strain evidence="7">Stoneville</strain>
        <tissue evidence="7">Whole head</tissue>
    </source>
</reference>
<keyword evidence="2 5" id="KW-0812">Transmembrane</keyword>
<dbReference type="InterPro" id="IPR045119">
    <property type="entry name" value="SUN1-5"/>
</dbReference>
<evidence type="ECO:0000313" key="8">
    <source>
        <dbReference type="Proteomes" id="UP000719412"/>
    </source>
</evidence>
<dbReference type="Pfam" id="PF07738">
    <property type="entry name" value="Sad1_UNC"/>
    <property type="match status" value="1"/>
</dbReference>
<dbReference type="GO" id="GO:0034993">
    <property type="term" value="C:meiotic nuclear membrane microtubule tethering complex"/>
    <property type="evidence" value="ECO:0007669"/>
    <property type="project" value="TreeGrafter"/>
</dbReference>
<evidence type="ECO:0000256" key="1">
    <source>
        <dbReference type="ARBA" id="ARBA00004370"/>
    </source>
</evidence>
<protein>
    <recommendedName>
        <fullName evidence="6">SUN domain-containing protein</fullName>
    </recommendedName>
</protein>
<feature type="domain" description="SUN" evidence="6">
    <location>
        <begin position="182"/>
        <end position="423"/>
    </location>
</feature>
<accession>A0A8J6HNA9</accession>
<dbReference type="InterPro" id="IPR012919">
    <property type="entry name" value="SUN_dom"/>
</dbReference>
<dbReference type="EMBL" id="JABDTM020017735">
    <property type="protein sequence ID" value="KAH0818416.1"/>
    <property type="molecule type" value="Genomic_DNA"/>
</dbReference>
<organism evidence="7 8">
    <name type="scientific">Tenebrio molitor</name>
    <name type="common">Yellow mealworm beetle</name>
    <dbReference type="NCBI Taxonomy" id="7067"/>
    <lineage>
        <taxon>Eukaryota</taxon>
        <taxon>Metazoa</taxon>
        <taxon>Ecdysozoa</taxon>
        <taxon>Arthropoda</taxon>
        <taxon>Hexapoda</taxon>
        <taxon>Insecta</taxon>
        <taxon>Pterygota</taxon>
        <taxon>Neoptera</taxon>
        <taxon>Endopterygota</taxon>
        <taxon>Coleoptera</taxon>
        <taxon>Polyphaga</taxon>
        <taxon>Cucujiformia</taxon>
        <taxon>Tenebrionidae</taxon>
        <taxon>Tenebrio</taxon>
    </lineage>
</organism>
<proteinExistence type="predicted"/>
<keyword evidence="8" id="KW-1185">Reference proteome</keyword>
<comment type="subcellular location">
    <subcellularLocation>
        <location evidence="1">Membrane</location>
    </subcellularLocation>
</comment>
<evidence type="ECO:0000256" key="5">
    <source>
        <dbReference type="SAM" id="Phobius"/>
    </source>
</evidence>
<name>A0A8J6HNA9_TENMO</name>
<dbReference type="GO" id="GO:0043495">
    <property type="term" value="F:protein-membrane adaptor activity"/>
    <property type="evidence" value="ECO:0007669"/>
    <property type="project" value="TreeGrafter"/>
</dbReference>
<evidence type="ECO:0000256" key="3">
    <source>
        <dbReference type="ARBA" id="ARBA00022989"/>
    </source>
</evidence>
<reference evidence="7" key="1">
    <citation type="journal article" date="2020" name="J Insects Food Feed">
        <title>The yellow mealworm (Tenebrio molitor) genome: a resource for the emerging insects as food and feed industry.</title>
        <authorList>
            <person name="Eriksson T."/>
            <person name="Andere A."/>
            <person name="Kelstrup H."/>
            <person name="Emery V."/>
            <person name="Picard C."/>
        </authorList>
    </citation>
    <scope>NUCLEOTIDE SEQUENCE</scope>
    <source>
        <strain evidence="7">Stoneville</strain>
        <tissue evidence="7">Whole head</tissue>
    </source>
</reference>
<dbReference type="Gene3D" id="2.60.120.260">
    <property type="entry name" value="Galactose-binding domain-like"/>
    <property type="match status" value="1"/>
</dbReference>
<sequence length="423" mass="47254">MRRLRELVIPDYDNAKAFCVRLVVGGIKTDGTEPSVGSAAIDKDYGPRVDFSSFENSLKPTTEHDEAVGRLMIPTARINGNAICASRHITRKQGIGDSRLEEEDDPAMDYCFDPCETPPRDRRPSFCSFLLGSFYLLVFGGMLYMIYAQYLMNQELESIREDVNKVRGGNKKEDPHAKLFKELGRNENNTLETLLKENDPVGRPDFALQSSGGQVIGVNTVPYSNPTTFLGFKLCEGAHSPSSMIQATASPGECWAFKGQRGSAILQLIDYVLIDSVTLEHIPHTISPSGTIDTAPKEFKIWILVHLVTMLLSRDWKVLTAGDIFWGNSSTKVKGVRCKRLRRITTVGTTSTSNLKYSPITETKTSLVFTEFECTEQPESSLEQSRLTKLQFSLYQNQNKSSEKGYAINRYNERSSENMAALP</sequence>
<evidence type="ECO:0000256" key="4">
    <source>
        <dbReference type="ARBA" id="ARBA00023136"/>
    </source>
</evidence>
<dbReference type="PANTHER" id="PTHR12911">
    <property type="entry name" value="SAD1/UNC-84-LIKE PROTEIN-RELATED"/>
    <property type="match status" value="1"/>
</dbReference>
<dbReference type="PANTHER" id="PTHR12911:SF8">
    <property type="entry name" value="KLAROID PROTEIN-RELATED"/>
    <property type="match status" value="1"/>
</dbReference>